<feature type="domain" description="DUF3943" evidence="2">
    <location>
        <begin position="135"/>
        <end position="243"/>
    </location>
</feature>
<keyword evidence="1" id="KW-1133">Transmembrane helix</keyword>
<dbReference type="Proteomes" id="UP001597201">
    <property type="component" value="Unassembled WGS sequence"/>
</dbReference>
<dbReference type="Pfam" id="PF13084">
    <property type="entry name" value="DUF3943"/>
    <property type="match status" value="1"/>
</dbReference>
<dbReference type="InterPro" id="IPR025079">
    <property type="entry name" value="DUF3943"/>
</dbReference>
<gene>
    <name evidence="3" type="ORF">ACFQ39_13620</name>
</gene>
<comment type="caution">
    <text evidence="3">The sequence shown here is derived from an EMBL/GenBank/DDBJ whole genome shotgun (WGS) entry which is preliminary data.</text>
</comment>
<keyword evidence="1" id="KW-0472">Membrane</keyword>
<name>A0ABW3Y4T1_9FLAO</name>
<accession>A0ABW3Y4T1</accession>
<feature type="transmembrane region" description="Helical" evidence="1">
    <location>
        <begin position="85"/>
        <end position="106"/>
    </location>
</feature>
<organism evidence="3 4">
    <name type="scientific">Namhaeicola litoreus</name>
    <dbReference type="NCBI Taxonomy" id="1052145"/>
    <lineage>
        <taxon>Bacteria</taxon>
        <taxon>Pseudomonadati</taxon>
        <taxon>Bacteroidota</taxon>
        <taxon>Flavobacteriia</taxon>
        <taxon>Flavobacteriales</taxon>
        <taxon>Flavobacteriaceae</taxon>
        <taxon>Namhaeicola</taxon>
    </lineage>
</organism>
<evidence type="ECO:0000256" key="1">
    <source>
        <dbReference type="SAM" id="Phobius"/>
    </source>
</evidence>
<dbReference type="EMBL" id="JBHTMY010000003">
    <property type="protein sequence ID" value="MFD1316659.1"/>
    <property type="molecule type" value="Genomic_DNA"/>
</dbReference>
<dbReference type="RefSeq" id="WP_377179850.1">
    <property type="nucleotide sequence ID" value="NZ_JBHTMY010000003.1"/>
</dbReference>
<sequence>MNKIVGILFFISFLIVCQQMIGQEKEFERALEPPTRSYQFGNDFLKPTPVALSAIKMEDGLFTRFNQDFYQSNLVYDPVRDPKRLLYNTGVFIGGAVVTFGVLWVLPESFTNWDKDQMREDGIFSRWKENVSAGPIWDSDDFFFNWIAHPWAGAVYYMAARGSGFNPWESFAYSTIMSTFLWEYGVEAFAEVPSWQDILITPTVGSVFGEVFYHWKGKIVRNDRRVLNSKFLGGACLIVMDPFNEFLDAVGVETKHKVQTFSAIMPIQYDFVDKKQVWGLSAVINF</sequence>
<evidence type="ECO:0000313" key="4">
    <source>
        <dbReference type="Proteomes" id="UP001597201"/>
    </source>
</evidence>
<reference evidence="4" key="1">
    <citation type="journal article" date="2019" name="Int. J. Syst. Evol. Microbiol.">
        <title>The Global Catalogue of Microorganisms (GCM) 10K type strain sequencing project: providing services to taxonomists for standard genome sequencing and annotation.</title>
        <authorList>
            <consortium name="The Broad Institute Genomics Platform"/>
            <consortium name="The Broad Institute Genome Sequencing Center for Infectious Disease"/>
            <person name="Wu L."/>
            <person name="Ma J."/>
        </authorList>
    </citation>
    <scope>NUCLEOTIDE SEQUENCE [LARGE SCALE GENOMIC DNA]</scope>
    <source>
        <strain evidence="4">CCUG 61485</strain>
    </source>
</reference>
<proteinExistence type="predicted"/>
<keyword evidence="1" id="KW-0812">Transmembrane</keyword>
<evidence type="ECO:0000259" key="2">
    <source>
        <dbReference type="Pfam" id="PF13084"/>
    </source>
</evidence>
<evidence type="ECO:0000313" key="3">
    <source>
        <dbReference type="EMBL" id="MFD1316659.1"/>
    </source>
</evidence>
<keyword evidence="4" id="KW-1185">Reference proteome</keyword>
<protein>
    <submittedName>
        <fullName evidence="3">DUF3943 domain-containing protein</fullName>
    </submittedName>
</protein>